<name>A0AAN5ID00_9BILA</name>
<evidence type="ECO:0000313" key="1">
    <source>
        <dbReference type="EMBL" id="GMR60074.1"/>
    </source>
</evidence>
<keyword evidence="2" id="KW-1185">Reference proteome</keyword>
<evidence type="ECO:0000313" key="2">
    <source>
        <dbReference type="Proteomes" id="UP001328107"/>
    </source>
</evidence>
<dbReference type="Proteomes" id="UP001328107">
    <property type="component" value="Unassembled WGS sequence"/>
</dbReference>
<protein>
    <submittedName>
        <fullName evidence="1">Uncharacterized protein</fullName>
    </submittedName>
</protein>
<gene>
    <name evidence="1" type="ORF">PMAYCL1PPCAC_30269</name>
</gene>
<feature type="non-terminal residue" evidence="1">
    <location>
        <position position="118"/>
    </location>
</feature>
<accession>A0AAN5ID00</accession>
<proteinExistence type="predicted"/>
<sequence>LIDRLEMHSHRKGNVTHSGLVEEVVRGDLVPFSLEERHPIEYFIVVSLRSLQCDRVFFRVSHGEENRRTLVHDDAVGDNVCPLGAHLHESLLEDLDNPGCLEDTLALVQSVEHLTDHI</sequence>
<reference evidence="2" key="1">
    <citation type="submission" date="2022-10" db="EMBL/GenBank/DDBJ databases">
        <title>Genome assembly of Pristionchus species.</title>
        <authorList>
            <person name="Yoshida K."/>
            <person name="Sommer R.J."/>
        </authorList>
    </citation>
    <scope>NUCLEOTIDE SEQUENCE [LARGE SCALE GENOMIC DNA]</scope>
    <source>
        <strain evidence="2">RS5460</strain>
    </source>
</reference>
<comment type="caution">
    <text evidence="1">The sequence shown here is derived from an EMBL/GenBank/DDBJ whole genome shotgun (WGS) entry which is preliminary data.</text>
</comment>
<dbReference type="EMBL" id="BTRK01000006">
    <property type="protein sequence ID" value="GMR60074.1"/>
    <property type="molecule type" value="Genomic_DNA"/>
</dbReference>
<feature type="non-terminal residue" evidence="1">
    <location>
        <position position="1"/>
    </location>
</feature>
<dbReference type="AlphaFoldDB" id="A0AAN5ID00"/>
<organism evidence="1 2">
    <name type="scientific">Pristionchus mayeri</name>
    <dbReference type="NCBI Taxonomy" id="1317129"/>
    <lineage>
        <taxon>Eukaryota</taxon>
        <taxon>Metazoa</taxon>
        <taxon>Ecdysozoa</taxon>
        <taxon>Nematoda</taxon>
        <taxon>Chromadorea</taxon>
        <taxon>Rhabditida</taxon>
        <taxon>Rhabditina</taxon>
        <taxon>Diplogasteromorpha</taxon>
        <taxon>Diplogasteroidea</taxon>
        <taxon>Neodiplogasteridae</taxon>
        <taxon>Pristionchus</taxon>
    </lineage>
</organism>